<accession>A0A4Z2GQ40</accession>
<protein>
    <submittedName>
        <fullName evidence="1">Uncharacterized protein</fullName>
    </submittedName>
</protein>
<keyword evidence="2" id="KW-1185">Reference proteome</keyword>
<dbReference type="AlphaFoldDB" id="A0A4Z2GQ40"/>
<evidence type="ECO:0000313" key="2">
    <source>
        <dbReference type="Proteomes" id="UP000314294"/>
    </source>
</evidence>
<proteinExistence type="predicted"/>
<reference evidence="1 2" key="1">
    <citation type="submission" date="2019-03" db="EMBL/GenBank/DDBJ databases">
        <title>First draft genome of Liparis tanakae, snailfish: a comprehensive survey of snailfish specific genes.</title>
        <authorList>
            <person name="Kim W."/>
            <person name="Song I."/>
            <person name="Jeong J.-H."/>
            <person name="Kim D."/>
            <person name="Kim S."/>
            <person name="Ryu S."/>
            <person name="Song J.Y."/>
            <person name="Lee S.K."/>
        </authorList>
    </citation>
    <scope>NUCLEOTIDE SEQUENCE [LARGE SCALE GENOMIC DNA]</scope>
    <source>
        <tissue evidence="1">Muscle</tissue>
    </source>
</reference>
<comment type="caution">
    <text evidence="1">The sequence shown here is derived from an EMBL/GenBank/DDBJ whole genome shotgun (WGS) entry which is preliminary data.</text>
</comment>
<dbReference type="OrthoDB" id="10570250at2759"/>
<name>A0A4Z2GQ40_9TELE</name>
<sequence length="87" mass="9771">MTSVPTKNGSQQTMKAPRMMPSVLVAFLSRAAHKRFLSNTLSASFTFTLFMNRGDPPLPPPPTLRECCCASWLEEELREQREEAAEV</sequence>
<evidence type="ECO:0000313" key="1">
    <source>
        <dbReference type="EMBL" id="TNN55340.1"/>
    </source>
</evidence>
<organism evidence="1 2">
    <name type="scientific">Liparis tanakae</name>
    <name type="common">Tanaka's snailfish</name>
    <dbReference type="NCBI Taxonomy" id="230148"/>
    <lineage>
        <taxon>Eukaryota</taxon>
        <taxon>Metazoa</taxon>
        <taxon>Chordata</taxon>
        <taxon>Craniata</taxon>
        <taxon>Vertebrata</taxon>
        <taxon>Euteleostomi</taxon>
        <taxon>Actinopterygii</taxon>
        <taxon>Neopterygii</taxon>
        <taxon>Teleostei</taxon>
        <taxon>Neoteleostei</taxon>
        <taxon>Acanthomorphata</taxon>
        <taxon>Eupercaria</taxon>
        <taxon>Perciformes</taxon>
        <taxon>Cottioidei</taxon>
        <taxon>Cottales</taxon>
        <taxon>Liparidae</taxon>
        <taxon>Liparis</taxon>
    </lineage>
</organism>
<gene>
    <name evidence="1" type="ORF">EYF80_034472</name>
</gene>
<dbReference type="Proteomes" id="UP000314294">
    <property type="component" value="Unassembled WGS sequence"/>
</dbReference>
<dbReference type="EMBL" id="SRLO01000459">
    <property type="protein sequence ID" value="TNN55340.1"/>
    <property type="molecule type" value="Genomic_DNA"/>
</dbReference>